<dbReference type="Pfam" id="PF25318">
    <property type="entry name" value="WHD_GDS1"/>
    <property type="match status" value="1"/>
</dbReference>
<reference evidence="3 4" key="1">
    <citation type="submission" date="2014-04" db="EMBL/GenBank/DDBJ databases">
        <title>Evolutionary Origins and Diversification of the Mycorrhizal Mutualists.</title>
        <authorList>
            <consortium name="DOE Joint Genome Institute"/>
            <consortium name="Mycorrhizal Genomics Consortium"/>
            <person name="Kohler A."/>
            <person name="Kuo A."/>
            <person name="Nagy L.G."/>
            <person name="Floudas D."/>
            <person name="Copeland A."/>
            <person name="Barry K.W."/>
            <person name="Cichocki N."/>
            <person name="Veneault-Fourrey C."/>
            <person name="LaButti K."/>
            <person name="Lindquist E.A."/>
            <person name="Lipzen A."/>
            <person name="Lundell T."/>
            <person name="Morin E."/>
            <person name="Murat C."/>
            <person name="Riley R."/>
            <person name="Ohm R."/>
            <person name="Sun H."/>
            <person name="Tunlid A."/>
            <person name="Henrissat B."/>
            <person name="Grigoriev I.V."/>
            <person name="Hibbett D.S."/>
            <person name="Martin F."/>
        </authorList>
    </citation>
    <scope>NUCLEOTIDE SEQUENCE [LARGE SCALE GENOMIC DNA]</scope>
    <source>
        <strain evidence="3 4">FD-317 M1</strain>
    </source>
</reference>
<dbReference type="GO" id="GO:0003677">
    <property type="term" value="F:DNA binding"/>
    <property type="evidence" value="ECO:0007669"/>
    <property type="project" value="InterPro"/>
</dbReference>
<feature type="compositionally biased region" description="Acidic residues" evidence="1">
    <location>
        <begin position="357"/>
        <end position="376"/>
    </location>
</feature>
<feature type="compositionally biased region" description="Low complexity" evidence="1">
    <location>
        <begin position="447"/>
        <end position="458"/>
    </location>
</feature>
<feature type="compositionally biased region" description="Polar residues" evidence="1">
    <location>
        <begin position="1"/>
        <end position="10"/>
    </location>
</feature>
<dbReference type="HOGENOM" id="CLU_005547_0_0_1"/>
<accession>A0A0D0CM92</accession>
<feature type="region of interest" description="Disordered" evidence="1">
    <location>
        <begin position="1"/>
        <end position="41"/>
    </location>
</feature>
<gene>
    <name evidence="3" type="ORF">GYMLUDRAFT_74163</name>
</gene>
<feature type="domain" description="GDS1 winged helix" evidence="2">
    <location>
        <begin position="46"/>
        <end position="121"/>
    </location>
</feature>
<feature type="compositionally biased region" description="Low complexity" evidence="1">
    <location>
        <begin position="864"/>
        <end position="875"/>
    </location>
</feature>
<dbReference type="Gene3D" id="3.10.260.10">
    <property type="entry name" value="Transcription regulator HTH, APSES-type DNA-binding domain"/>
    <property type="match status" value="1"/>
</dbReference>
<feature type="region of interest" description="Disordered" evidence="1">
    <location>
        <begin position="430"/>
        <end position="462"/>
    </location>
</feature>
<evidence type="ECO:0000256" key="1">
    <source>
        <dbReference type="SAM" id="MobiDB-lite"/>
    </source>
</evidence>
<feature type="compositionally biased region" description="Acidic residues" evidence="1">
    <location>
        <begin position="306"/>
        <end position="325"/>
    </location>
</feature>
<sequence>MESQHTITRTRTVKPSIRLKPLPDSSDSHTHPSQLPHFPPPHVVLHPEDAASKIFLAVGRSLMSVDNKAMTIKDLSEMAMTMGYSCQNVSAASQAITTFIRSHLLRCESQLDSPLLLKHVLSGTPADDDLLPALHSTCGGAASTSSEPRLTNFRRGTVVWYLSRATGAPCPFARAGVRLCDYVDMAAPQSAYKKKKESAQCGQKRKRRSTRECVLRHSMPELPLDPGRSSSPLSSIPDSDDDNDDSDGSSEDDEPPPTKIKLTLKLPPLSRVRQATALAQDAPATYRRSPSVPYSVISAASPPPNSEDEEQDYSDEEDEDAEDSDWYGSPVERDNEPPMDIDDLDGPVDQDALHEGYDDDDTQFSDEWDDDNDEELSTTWESPGPRSPSAQPPPAFRVKEEPRDVQGLLDQWECDLDVKDALVKFEDPSNSAWDWDWESGYHSYNGPSSSPSTSRSSPIQPRIKQEDDFDLSFSGPAFTDWRHSVTLSPTTPFGLSFGDEPDVFPMSPSVVPVSPTSPSTDYNTVQRTWTALSRHSPPSDPTISHGLSSLVHSLSMNSPTGVHSPHPLFGSQSVDSSESGEDESVSELRTTSSPCVSPNDIRIEHDNELLNGPGSVVVNTCQPCVPQIVATHVEGIAVYRSSLGPHTLLRRIDTDFVNLTPIMRYAQTTQPSAILGATLVNKGKQEVRGLWAPVEAVRLYVKENIKSSTTPCDSVAILDVFLSDALVERFPTALREFVRTTRESLAKGTLTRQFGKNFGCDDILTPPSSMTGPPNPTLMAAAAAKDRTTVDEQPLSSSFALSVSLVPPVDVPLSATEEEIFDEFCVNLEWEKDVPSEEMGLKEALQTALPLLRTPNHSRPRAQPGTSSPTSSPLSSCPPSPVLHKAQASTRTASSTSHAKSHANTAVAKTSGPLRRSKRVADALAAKSNVRTRSSNRGSRNVS</sequence>
<dbReference type="SUPFAM" id="SSF54616">
    <property type="entry name" value="DNA-binding domain of Mlu1-box binding protein MBP1"/>
    <property type="match status" value="1"/>
</dbReference>
<feature type="compositionally biased region" description="Low complexity" evidence="1">
    <location>
        <begin position="224"/>
        <end position="237"/>
    </location>
</feature>
<dbReference type="EMBL" id="KN834778">
    <property type="protein sequence ID" value="KIK59722.1"/>
    <property type="molecule type" value="Genomic_DNA"/>
</dbReference>
<dbReference type="InterPro" id="IPR036887">
    <property type="entry name" value="HTH_APSES_sf"/>
</dbReference>
<organism evidence="3 4">
    <name type="scientific">Collybiopsis luxurians FD-317 M1</name>
    <dbReference type="NCBI Taxonomy" id="944289"/>
    <lineage>
        <taxon>Eukaryota</taxon>
        <taxon>Fungi</taxon>
        <taxon>Dikarya</taxon>
        <taxon>Basidiomycota</taxon>
        <taxon>Agaricomycotina</taxon>
        <taxon>Agaricomycetes</taxon>
        <taxon>Agaricomycetidae</taxon>
        <taxon>Agaricales</taxon>
        <taxon>Marasmiineae</taxon>
        <taxon>Omphalotaceae</taxon>
        <taxon>Collybiopsis</taxon>
        <taxon>Collybiopsis luxurians</taxon>
    </lineage>
</organism>
<feature type="compositionally biased region" description="Acidic residues" evidence="1">
    <location>
        <begin position="337"/>
        <end position="348"/>
    </location>
</feature>
<proteinExistence type="predicted"/>
<feature type="compositionally biased region" description="Polar residues" evidence="1">
    <location>
        <begin position="929"/>
        <end position="943"/>
    </location>
</feature>
<feature type="region of interest" description="Disordered" evidence="1">
    <location>
        <begin position="556"/>
        <end position="599"/>
    </location>
</feature>
<name>A0A0D0CM92_9AGAR</name>
<feature type="region of interest" description="Disordered" evidence="1">
    <location>
        <begin position="851"/>
        <end position="943"/>
    </location>
</feature>
<keyword evidence="4" id="KW-1185">Reference proteome</keyword>
<evidence type="ECO:0000313" key="4">
    <source>
        <dbReference type="Proteomes" id="UP000053593"/>
    </source>
</evidence>
<dbReference type="AlphaFoldDB" id="A0A0D0CM92"/>
<feature type="compositionally biased region" description="Basic and acidic residues" evidence="1">
    <location>
        <begin position="210"/>
        <end position="219"/>
    </location>
</feature>
<feature type="compositionally biased region" description="Acidic residues" evidence="1">
    <location>
        <begin position="238"/>
        <end position="255"/>
    </location>
</feature>
<feature type="compositionally biased region" description="Low complexity" evidence="1">
    <location>
        <begin position="259"/>
        <end position="269"/>
    </location>
</feature>
<dbReference type="OrthoDB" id="5597783at2759"/>
<dbReference type="Proteomes" id="UP000053593">
    <property type="component" value="Unassembled WGS sequence"/>
</dbReference>
<evidence type="ECO:0000313" key="3">
    <source>
        <dbReference type="EMBL" id="KIK59722.1"/>
    </source>
</evidence>
<dbReference type="InterPro" id="IPR057511">
    <property type="entry name" value="WH_GDS1"/>
</dbReference>
<evidence type="ECO:0000259" key="2">
    <source>
        <dbReference type="Pfam" id="PF25318"/>
    </source>
</evidence>
<feature type="compositionally biased region" description="Low complexity" evidence="1">
    <location>
        <begin position="888"/>
        <end position="906"/>
    </location>
</feature>
<protein>
    <recommendedName>
        <fullName evidence="2">GDS1 winged helix domain-containing protein</fullName>
    </recommendedName>
</protein>
<feature type="region of interest" description="Disordered" evidence="1">
    <location>
        <begin position="192"/>
        <end position="404"/>
    </location>
</feature>